<dbReference type="EMBL" id="BMAO01013777">
    <property type="protein sequence ID" value="GFQ90939.1"/>
    <property type="molecule type" value="Genomic_DNA"/>
</dbReference>
<organism evidence="1 2">
    <name type="scientific">Trichonephila clavata</name>
    <name type="common">Joro spider</name>
    <name type="synonym">Nephila clavata</name>
    <dbReference type="NCBI Taxonomy" id="2740835"/>
    <lineage>
        <taxon>Eukaryota</taxon>
        <taxon>Metazoa</taxon>
        <taxon>Ecdysozoa</taxon>
        <taxon>Arthropoda</taxon>
        <taxon>Chelicerata</taxon>
        <taxon>Arachnida</taxon>
        <taxon>Araneae</taxon>
        <taxon>Araneomorphae</taxon>
        <taxon>Entelegynae</taxon>
        <taxon>Araneoidea</taxon>
        <taxon>Nephilidae</taxon>
        <taxon>Trichonephila</taxon>
    </lineage>
</organism>
<comment type="caution">
    <text evidence="1">The sequence shown here is derived from an EMBL/GenBank/DDBJ whole genome shotgun (WGS) entry which is preliminary data.</text>
</comment>
<accession>A0A8X6HQC4</accession>
<sequence>MPLLPSDAMSSLDCRARYVYHSPPTSQPHFSLASNLKRIKGGLVSTLLLSCSMDAFPEHLSSTVVPVTCPEKPDASEYAAWQGQVRAGILYQEPHAKRVFTLFCKDHWYQKKTFMDNFKRAVMEAKHVNDFRPNDIMWGKVSKSLLKNPDRLLKNTDKRMVYIYGNMFFVKKDFTFGFRTVHPRQVHFFQTTQVPMLLYKLPPPPVSSAETNPMW</sequence>
<dbReference type="OrthoDB" id="10468074at2759"/>
<reference evidence="1" key="1">
    <citation type="submission" date="2020-07" db="EMBL/GenBank/DDBJ databases">
        <title>Multicomponent nature underlies the extraordinary mechanical properties of spider dragline silk.</title>
        <authorList>
            <person name="Kono N."/>
            <person name="Nakamura H."/>
            <person name="Mori M."/>
            <person name="Yoshida Y."/>
            <person name="Ohtoshi R."/>
            <person name="Malay A.D."/>
            <person name="Moran D.A.P."/>
            <person name="Tomita M."/>
            <person name="Numata K."/>
            <person name="Arakawa K."/>
        </authorList>
    </citation>
    <scope>NUCLEOTIDE SEQUENCE</scope>
</reference>
<gene>
    <name evidence="1" type="primary">NCL1_52425</name>
    <name evidence="1" type="ORF">TNCT_124141</name>
</gene>
<name>A0A8X6HQC4_TRICU</name>
<dbReference type="Proteomes" id="UP000887116">
    <property type="component" value="Unassembled WGS sequence"/>
</dbReference>
<protein>
    <submittedName>
        <fullName evidence="1">Uncharacterized protein</fullName>
    </submittedName>
</protein>
<evidence type="ECO:0000313" key="2">
    <source>
        <dbReference type="Proteomes" id="UP000887116"/>
    </source>
</evidence>
<proteinExistence type="predicted"/>
<evidence type="ECO:0000313" key="1">
    <source>
        <dbReference type="EMBL" id="GFQ90939.1"/>
    </source>
</evidence>
<keyword evidence="2" id="KW-1185">Reference proteome</keyword>
<dbReference type="AlphaFoldDB" id="A0A8X6HQC4"/>